<feature type="domain" description="Ferric siderophore reductase C-terminal" evidence="2">
    <location>
        <begin position="158"/>
        <end position="178"/>
    </location>
</feature>
<dbReference type="InterPro" id="IPR024726">
    <property type="entry name" value="FhuF_C"/>
</dbReference>
<dbReference type="NCBIfam" id="TIGR03951">
    <property type="entry name" value="Fe_III_red_FhuF"/>
    <property type="match status" value="1"/>
</dbReference>
<dbReference type="GO" id="GO:0003824">
    <property type="term" value="F:catalytic activity"/>
    <property type="evidence" value="ECO:0007669"/>
    <property type="project" value="UniProtKB-ARBA"/>
</dbReference>
<evidence type="ECO:0000259" key="2">
    <source>
        <dbReference type="Pfam" id="PF11575"/>
    </source>
</evidence>
<organism evidence="3">
    <name type="scientific">Pseudomonas sp. Hg7Tf</name>
    <dbReference type="NCBI Taxonomy" id="3236988"/>
    <lineage>
        <taxon>Bacteria</taxon>
        <taxon>Pseudomonadati</taxon>
        <taxon>Pseudomonadota</taxon>
        <taxon>Gammaproteobacteria</taxon>
        <taxon>Pseudomonadales</taxon>
        <taxon>Pseudomonadaceae</taxon>
        <taxon>Pseudomonas</taxon>
    </lineage>
</organism>
<reference evidence="3" key="1">
    <citation type="submission" date="2024-07" db="EMBL/GenBank/DDBJ databases">
        <title>Identification and characteristics of a novel species of coltsfoot's symbiotic bacteria.</title>
        <authorList>
            <person name="Juszczyk A."/>
            <person name="Jasielczuk I."/>
            <person name="Gurgul A."/>
            <person name="Rogala M."/>
            <person name="Kowalczyk A."/>
            <person name="Szmatola T."/>
            <person name="Kosecka-Strojek M."/>
            <person name="Arent Z."/>
            <person name="Latowski D."/>
        </authorList>
    </citation>
    <scope>NUCLEOTIDE SEQUENCE</scope>
    <source>
        <strain evidence="3">Hg7Tf</strain>
    </source>
</reference>
<proteinExistence type="predicted"/>
<dbReference type="InterPro" id="IPR022770">
    <property type="entry name" value="IucA/IucC-like_C"/>
</dbReference>
<dbReference type="GO" id="GO:0051537">
    <property type="term" value="F:2 iron, 2 sulfur cluster binding"/>
    <property type="evidence" value="ECO:0007669"/>
    <property type="project" value="InterPro"/>
</dbReference>
<dbReference type="InterPro" id="IPR008090">
    <property type="entry name" value="Fe_iron_reduct"/>
</dbReference>
<dbReference type="RefSeq" id="WP_280040485.1">
    <property type="nucleotide sequence ID" value="NZ_CP162607.1"/>
</dbReference>
<evidence type="ECO:0000313" key="3">
    <source>
        <dbReference type="EMBL" id="XDK37479.1"/>
    </source>
</evidence>
<accession>A0AB39HYX0</accession>
<gene>
    <name evidence="3" type="primary">fhuF</name>
    <name evidence="3" type="ORF">AB4Y39_01950</name>
</gene>
<dbReference type="Pfam" id="PF06276">
    <property type="entry name" value="FhuF"/>
    <property type="match status" value="1"/>
</dbReference>
<evidence type="ECO:0000259" key="1">
    <source>
        <dbReference type="Pfam" id="PF06276"/>
    </source>
</evidence>
<dbReference type="Pfam" id="PF11575">
    <property type="entry name" value="FhuF_C"/>
    <property type="match status" value="1"/>
</dbReference>
<dbReference type="AlphaFoldDB" id="A0AB39HYX0"/>
<dbReference type="EMBL" id="CP162607">
    <property type="protein sequence ID" value="XDK37479.1"/>
    <property type="molecule type" value="Genomic_DNA"/>
</dbReference>
<protein>
    <submittedName>
        <fullName evidence="3">Siderophore-iron reductase FhuF</fullName>
    </submittedName>
</protein>
<feature type="domain" description="Aerobactin siderophore biosynthesis IucA/IucC-like C-terminal" evidence="1">
    <location>
        <begin position="85"/>
        <end position="142"/>
    </location>
</feature>
<name>A0AB39HYX0_9PSED</name>
<sequence>MSVSLQYLLEPARFEALLLELYGPELMPSQRPVLVSQWSKYYFALIWQSLLGGASLTEFAVTELTLDGRGLPLALSEHGEHCAGLAAILEQHLQPLVLRLAALGPVASAVLWGNAGDCLDQALQRAEGNDCGLGHLLSAPDSPLYAAVSLDESGQRRRRTCCLSYKVQWVGHCEHCPLLA</sequence>